<keyword evidence="1" id="KW-0812">Transmembrane</keyword>
<keyword evidence="4" id="KW-1185">Reference proteome</keyword>
<dbReference type="EMBL" id="JAGSPA010000003">
    <property type="protein sequence ID" value="MBV7257229.1"/>
    <property type="molecule type" value="Genomic_DNA"/>
</dbReference>
<dbReference type="RefSeq" id="WP_218446055.1">
    <property type="nucleotide sequence ID" value="NZ_JAGSPA010000003.1"/>
</dbReference>
<keyword evidence="2" id="KW-0732">Signal</keyword>
<sequence>MRLTLTLSAALFLAAAANAAPTIFFGEDIAPTDGSTIPAASAARADFDSFFSNFVAVEDFEGYTAGQALPDEPAEGRFIGQARFDGAAGRVYANFVQAGAVANNALATSGNQTYTNDEEAVAVSFFSRPVNGIGFYGIDFATGPLTLNVTFEGGAVEIFNVGQDLGRGNVFFWGIADPDRRIESIFGGTPLAGGGDFLNDVDDFVIGRLAVPAPGATGLFGLALLGIAAFRRRLR</sequence>
<organism evidence="3 4">
    <name type="scientific">Pacificimonas pallii</name>
    <dbReference type="NCBI Taxonomy" id="2827236"/>
    <lineage>
        <taxon>Bacteria</taxon>
        <taxon>Pseudomonadati</taxon>
        <taxon>Pseudomonadota</taxon>
        <taxon>Alphaproteobacteria</taxon>
        <taxon>Sphingomonadales</taxon>
        <taxon>Sphingosinicellaceae</taxon>
        <taxon>Pacificimonas</taxon>
    </lineage>
</organism>
<comment type="caution">
    <text evidence="3">The sequence shown here is derived from an EMBL/GenBank/DDBJ whole genome shotgun (WGS) entry which is preliminary data.</text>
</comment>
<feature type="chain" id="PRO_5045168068" evidence="2">
    <location>
        <begin position="20"/>
        <end position="235"/>
    </location>
</feature>
<reference evidence="3 4" key="1">
    <citation type="submission" date="2021-04" db="EMBL/GenBank/DDBJ databases">
        <authorList>
            <person name="Pira H."/>
            <person name="Risdian C."/>
            <person name="Wink J."/>
        </authorList>
    </citation>
    <scope>NUCLEOTIDE SEQUENCE [LARGE SCALE GENOMIC DNA]</scope>
    <source>
        <strain evidence="3 4">WHA3</strain>
    </source>
</reference>
<evidence type="ECO:0000256" key="2">
    <source>
        <dbReference type="SAM" id="SignalP"/>
    </source>
</evidence>
<proteinExistence type="predicted"/>
<feature type="transmembrane region" description="Helical" evidence="1">
    <location>
        <begin position="209"/>
        <end position="230"/>
    </location>
</feature>
<evidence type="ECO:0000313" key="3">
    <source>
        <dbReference type="EMBL" id="MBV7257229.1"/>
    </source>
</evidence>
<gene>
    <name evidence="3" type="ORF">KCG44_10590</name>
</gene>
<accession>A0ABS6SFP3</accession>
<dbReference type="Proteomes" id="UP000722336">
    <property type="component" value="Unassembled WGS sequence"/>
</dbReference>
<evidence type="ECO:0000256" key="1">
    <source>
        <dbReference type="SAM" id="Phobius"/>
    </source>
</evidence>
<keyword evidence="1" id="KW-0472">Membrane</keyword>
<feature type="signal peptide" evidence="2">
    <location>
        <begin position="1"/>
        <end position="19"/>
    </location>
</feature>
<evidence type="ECO:0000313" key="4">
    <source>
        <dbReference type="Proteomes" id="UP000722336"/>
    </source>
</evidence>
<keyword evidence="1" id="KW-1133">Transmembrane helix</keyword>
<name>A0ABS6SFP3_9SPHN</name>
<protein>
    <submittedName>
        <fullName evidence="3">PEP-CTERM sorting domain-containing protein</fullName>
    </submittedName>
</protein>